<protein>
    <recommendedName>
        <fullName evidence="8">Ig-like domain-containing protein</fullName>
    </recommendedName>
</protein>
<evidence type="ECO:0000256" key="5">
    <source>
        <dbReference type="ARBA" id="ARBA00023319"/>
    </source>
</evidence>
<dbReference type="SMART" id="SM00409">
    <property type="entry name" value="IG"/>
    <property type="match status" value="5"/>
</dbReference>
<dbReference type="InterPro" id="IPR051275">
    <property type="entry name" value="Cell_adhesion_signaling"/>
</dbReference>
<feature type="chain" id="PRO_5022007671" description="Ig-like domain-containing protein" evidence="7">
    <location>
        <begin position="23"/>
        <end position="846"/>
    </location>
</feature>
<feature type="domain" description="Ig-like" evidence="8">
    <location>
        <begin position="225"/>
        <end position="293"/>
    </location>
</feature>
<evidence type="ECO:0000256" key="1">
    <source>
        <dbReference type="ARBA" id="ARBA00004479"/>
    </source>
</evidence>
<evidence type="ECO:0000256" key="3">
    <source>
        <dbReference type="ARBA" id="ARBA00023157"/>
    </source>
</evidence>
<feature type="disulfide bond" evidence="6">
    <location>
        <begin position="725"/>
        <end position="740"/>
    </location>
</feature>
<dbReference type="SMART" id="SM00408">
    <property type="entry name" value="IGc2"/>
    <property type="match status" value="3"/>
</dbReference>
<feature type="domain" description="Ig-like" evidence="8">
    <location>
        <begin position="404"/>
        <end position="504"/>
    </location>
</feature>
<name>A0A564YL34_HYMDI</name>
<organism evidence="9 10">
    <name type="scientific">Hymenolepis diminuta</name>
    <name type="common">Rat tapeworm</name>
    <dbReference type="NCBI Taxonomy" id="6216"/>
    <lineage>
        <taxon>Eukaryota</taxon>
        <taxon>Metazoa</taxon>
        <taxon>Spiralia</taxon>
        <taxon>Lophotrochozoa</taxon>
        <taxon>Platyhelminthes</taxon>
        <taxon>Cestoda</taxon>
        <taxon>Eucestoda</taxon>
        <taxon>Cyclophyllidea</taxon>
        <taxon>Hymenolepididae</taxon>
        <taxon>Hymenolepis</taxon>
    </lineage>
</organism>
<evidence type="ECO:0000313" key="9">
    <source>
        <dbReference type="EMBL" id="VUZ47997.1"/>
    </source>
</evidence>
<dbReference type="PRINTS" id="PR00261">
    <property type="entry name" value="LDLRECEPTOR"/>
</dbReference>
<comment type="subcellular location">
    <subcellularLocation>
        <location evidence="1">Membrane</location>
        <topology evidence="1">Single-pass type I membrane protein</topology>
    </subcellularLocation>
</comment>
<gene>
    <name evidence="9" type="ORF">WMSIL1_LOCUS7423</name>
</gene>
<feature type="domain" description="Ig-like" evidence="8">
    <location>
        <begin position="316"/>
        <end position="402"/>
    </location>
</feature>
<dbReference type="PROSITE" id="PS01209">
    <property type="entry name" value="LDLRA_1"/>
    <property type="match status" value="1"/>
</dbReference>
<dbReference type="InterPro" id="IPR023415">
    <property type="entry name" value="LDLR_class-A_CS"/>
</dbReference>
<dbReference type="InterPro" id="IPR002172">
    <property type="entry name" value="LDrepeatLR_classA_rpt"/>
</dbReference>
<dbReference type="Pfam" id="PF00057">
    <property type="entry name" value="Ldl_recept_a"/>
    <property type="match status" value="1"/>
</dbReference>
<dbReference type="Gene3D" id="4.10.400.10">
    <property type="entry name" value="Low-density Lipoprotein Receptor"/>
    <property type="match status" value="3"/>
</dbReference>
<dbReference type="GO" id="GO:0005911">
    <property type="term" value="C:cell-cell junction"/>
    <property type="evidence" value="ECO:0007669"/>
    <property type="project" value="TreeGrafter"/>
</dbReference>
<dbReference type="PANTHER" id="PTHR11640">
    <property type="entry name" value="NEPHRIN"/>
    <property type="match status" value="1"/>
</dbReference>
<evidence type="ECO:0000256" key="7">
    <source>
        <dbReference type="SAM" id="SignalP"/>
    </source>
</evidence>
<dbReference type="Proteomes" id="UP000321570">
    <property type="component" value="Unassembled WGS sequence"/>
</dbReference>
<proteinExistence type="predicted"/>
<evidence type="ECO:0000256" key="4">
    <source>
        <dbReference type="ARBA" id="ARBA00023180"/>
    </source>
</evidence>
<dbReference type="PROSITE" id="PS50835">
    <property type="entry name" value="IG_LIKE"/>
    <property type="match status" value="5"/>
</dbReference>
<dbReference type="GO" id="GO:0098609">
    <property type="term" value="P:cell-cell adhesion"/>
    <property type="evidence" value="ECO:0007669"/>
    <property type="project" value="TreeGrafter"/>
</dbReference>
<dbReference type="PROSITE" id="PS50068">
    <property type="entry name" value="LDLRA_2"/>
    <property type="match status" value="3"/>
</dbReference>
<dbReference type="InterPro" id="IPR003598">
    <property type="entry name" value="Ig_sub2"/>
</dbReference>
<keyword evidence="4" id="KW-0325">Glycoprotein</keyword>
<keyword evidence="2" id="KW-0472">Membrane</keyword>
<dbReference type="GO" id="GO:0050839">
    <property type="term" value="F:cell adhesion molecule binding"/>
    <property type="evidence" value="ECO:0007669"/>
    <property type="project" value="TreeGrafter"/>
</dbReference>
<sequence length="846" mass="95018">MKSFEGLRIAVFLLALSLQAYAILDEVISLGGGLEDPIVHLTAGEDTPVRVYEGGTLESSCFIEEEEESSGTYFFQWVSIGPRENRTLSRSRDLRLSNVYSDSFRDPIYCVVTRNEDGEVFEKQINIEYYGPTVSRQLRIEPMPSEDMASGRVVRRCEVYPVPPQGEVWEFSWSDPTGRIISNSDVLSIVVTGEQPSVTYTCRAINLRTSDQLVGEFTVHARNVPASITYSTLIEPISGSLEYGRPYEARCLVQPSPPQPVSFIWYYKDHIVAEGERLYISKFDHSTAGEYICVPRTAYGYGRAYGNATLGLRLKPSTEAHTELRAPPGSFLITNVGDRRELHCEIPLSDRNAIQWYLNGTLVDANSLANSTGHLQRIDYSRVSIMAIDGVEVFHEGIWECRTPTERKIVNIYVVSYYEIEVNPPLYVLSEGENMEIHCSAQGAREVPNSELEWFFRPVGSSVMQPLDYGPGGFVRIDDPRAKYTSVITKSHVVAFDEGEYICREPGGKTAISTLQIRRSLPPTLHITPGVIKVRPGQDVNLLCYSMQADRRTRGPRPRLRAYDPRLTLRTVESPDNAVSGSVTRIDVSFNGTVIECYSDMPNVEPVRAIIQVEDVCPPGYRRCRNGECLEAGRFCDGNRDCADGSDEDPSLCYVCDPIVMKCEVYRGQQPRKQTYMVHWQCDGEDDCGNGFDEANCQDPAISFCVKQTYTCPSSGLQIPRAFMCDSDADCERNEDEEQCREPQILDAPRGQYAHRRGDTVTLTCEVAGRPNPRVIWRFNWGCLPDDGRRMVVRNFVENCGTPNEKTVSTLTISNFMPGDDGIYNCEGLNGLKRAMSRDYTVILTD</sequence>
<evidence type="ECO:0000259" key="8">
    <source>
        <dbReference type="PROSITE" id="PS50835"/>
    </source>
</evidence>
<dbReference type="InterPro" id="IPR036055">
    <property type="entry name" value="LDL_receptor-like_sf"/>
</dbReference>
<feature type="domain" description="Ig-like" evidence="8">
    <location>
        <begin position="37"/>
        <end position="126"/>
    </location>
</feature>
<dbReference type="InterPro" id="IPR003599">
    <property type="entry name" value="Ig_sub"/>
</dbReference>
<feature type="disulfide bond" evidence="6">
    <location>
        <begin position="624"/>
        <end position="642"/>
    </location>
</feature>
<feature type="domain" description="Ig-like" evidence="8">
    <location>
        <begin position="743"/>
        <end position="837"/>
    </location>
</feature>
<accession>A0A564YL34</accession>
<dbReference type="SMART" id="SM00192">
    <property type="entry name" value="LDLa"/>
    <property type="match status" value="3"/>
</dbReference>
<dbReference type="Pfam" id="PF13927">
    <property type="entry name" value="Ig_3"/>
    <property type="match status" value="1"/>
</dbReference>
<comment type="caution">
    <text evidence="6">Lacks conserved residue(s) required for the propagation of feature annotation.</text>
</comment>
<evidence type="ECO:0000313" key="10">
    <source>
        <dbReference type="Proteomes" id="UP000321570"/>
    </source>
</evidence>
<feature type="signal peptide" evidence="7">
    <location>
        <begin position="1"/>
        <end position="22"/>
    </location>
</feature>
<dbReference type="PANTHER" id="PTHR11640:SF164">
    <property type="entry name" value="MAM DOMAIN-CONTAINING GLYCOSYLPHOSPHATIDYLINOSITOL ANCHOR PROTEIN 1"/>
    <property type="match status" value="1"/>
</dbReference>
<dbReference type="InterPro" id="IPR013783">
    <property type="entry name" value="Ig-like_fold"/>
</dbReference>
<dbReference type="InterPro" id="IPR036179">
    <property type="entry name" value="Ig-like_dom_sf"/>
</dbReference>
<feature type="disulfide bond" evidence="6">
    <location>
        <begin position="617"/>
        <end position="629"/>
    </location>
</feature>
<keyword evidence="10" id="KW-1185">Reference proteome</keyword>
<evidence type="ECO:0000256" key="2">
    <source>
        <dbReference type="ARBA" id="ARBA00023136"/>
    </source>
</evidence>
<keyword evidence="5" id="KW-0393">Immunoglobulin domain</keyword>
<reference evidence="9 10" key="1">
    <citation type="submission" date="2019-07" db="EMBL/GenBank/DDBJ databases">
        <authorList>
            <person name="Jastrzebski P J."/>
            <person name="Paukszto L."/>
            <person name="Jastrzebski P J."/>
        </authorList>
    </citation>
    <scope>NUCLEOTIDE SEQUENCE [LARGE SCALE GENOMIC DNA]</scope>
    <source>
        <strain evidence="9 10">WMS-il1</strain>
    </source>
</reference>
<dbReference type="SUPFAM" id="SSF48726">
    <property type="entry name" value="Immunoglobulin"/>
    <property type="match status" value="4"/>
</dbReference>
<keyword evidence="3 6" id="KW-1015">Disulfide bond</keyword>
<dbReference type="GO" id="GO:0005886">
    <property type="term" value="C:plasma membrane"/>
    <property type="evidence" value="ECO:0007669"/>
    <property type="project" value="TreeGrafter"/>
</dbReference>
<dbReference type="AlphaFoldDB" id="A0A564YL34"/>
<dbReference type="Gene3D" id="2.60.40.10">
    <property type="entry name" value="Immunoglobulins"/>
    <property type="match status" value="2"/>
</dbReference>
<dbReference type="InterPro" id="IPR007110">
    <property type="entry name" value="Ig-like_dom"/>
</dbReference>
<dbReference type="EMBL" id="CABIJS010000256">
    <property type="protein sequence ID" value="VUZ47997.1"/>
    <property type="molecule type" value="Genomic_DNA"/>
</dbReference>
<keyword evidence="7" id="KW-0732">Signal</keyword>
<dbReference type="CDD" id="cd00112">
    <property type="entry name" value="LDLa"/>
    <property type="match status" value="3"/>
</dbReference>
<evidence type="ECO:0000256" key="6">
    <source>
        <dbReference type="PROSITE-ProRule" id="PRU00124"/>
    </source>
</evidence>
<dbReference type="SUPFAM" id="SSF57424">
    <property type="entry name" value="LDL receptor-like module"/>
    <property type="match status" value="2"/>
</dbReference>
<feature type="disulfide bond" evidence="6">
    <location>
        <begin position="682"/>
        <end position="697"/>
    </location>
</feature>